<dbReference type="Pfam" id="PF14636">
    <property type="entry name" value="FNIP_N"/>
    <property type="match status" value="1"/>
</dbReference>
<dbReference type="InterPro" id="IPR028084">
    <property type="entry name" value="FNIP_N_dom"/>
</dbReference>
<dbReference type="Proteomes" id="UP000838763">
    <property type="component" value="Unassembled WGS sequence"/>
</dbReference>
<reference evidence="3" key="1">
    <citation type="submission" date="2022-11" db="EMBL/GenBank/DDBJ databases">
        <authorList>
            <person name="Scott C."/>
            <person name="Bruce N."/>
        </authorList>
    </citation>
    <scope>NUCLEOTIDE SEQUENCE</scope>
</reference>
<keyword evidence="4" id="KW-1185">Reference proteome</keyword>
<accession>A0A9P1H5F7</accession>
<gene>
    <name evidence="3" type="ORF">PPNO1_LOCUS5382</name>
</gene>
<protein>
    <recommendedName>
        <fullName evidence="2">Folliculin-interacting protein N-terminal domain-containing protein</fullName>
    </recommendedName>
</protein>
<feature type="region of interest" description="Disordered" evidence="1">
    <location>
        <begin position="129"/>
        <end position="160"/>
    </location>
</feature>
<sequence>MGPSLLNRTHSFAETDGQRASREYREELATFTSCIFGSSELMAYKGTSTKVHVVPTESRYADYSASSVIDGRGSIGRASMRSSRLAQSYSSEIMSPTHTSASFATSQLAYRPPERKKILITRLFPVVFPSDEEDTGPKDEGEQSAGGTSPRRKPVQPRPKRTPMYAVVLVVQLPTASAAKSLFRGASSFTDQESFPSSYNSTRRSGWTMVGSGHDSMDSSLPFDGEDPMDSITQHWDIIMRTLTHLQSVTATTLGTLLKQADRGPSATLPTGSHPVTRRPSLPSKRPEDLAKPPKTNAKIIALPPTLYLKIK</sequence>
<proteinExistence type="predicted"/>
<dbReference type="GO" id="GO:0051087">
    <property type="term" value="F:protein-folding chaperone binding"/>
    <property type="evidence" value="ECO:0007669"/>
    <property type="project" value="TreeGrafter"/>
</dbReference>
<dbReference type="PANTHER" id="PTHR21634">
    <property type="entry name" value="RE13835P"/>
    <property type="match status" value="1"/>
</dbReference>
<evidence type="ECO:0000256" key="1">
    <source>
        <dbReference type="SAM" id="MobiDB-lite"/>
    </source>
</evidence>
<dbReference type="GO" id="GO:0005737">
    <property type="term" value="C:cytoplasm"/>
    <property type="evidence" value="ECO:0007669"/>
    <property type="project" value="TreeGrafter"/>
</dbReference>
<evidence type="ECO:0000313" key="4">
    <source>
        <dbReference type="Proteomes" id="UP000838763"/>
    </source>
</evidence>
<comment type="caution">
    <text evidence="3">The sequence shown here is derived from an EMBL/GenBank/DDBJ whole genome shotgun (WGS) entry which is preliminary data.</text>
</comment>
<evidence type="ECO:0000313" key="3">
    <source>
        <dbReference type="EMBL" id="CAI4215675.1"/>
    </source>
</evidence>
<dbReference type="EMBL" id="CALLCH030000012">
    <property type="protein sequence ID" value="CAI4215675.1"/>
    <property type="molecule type" value="Genomic_DNA"/>
</dbReference>
<feature type="domain" description="Folliculin-interacting protein N-terminal" evidence="2">
    <location>
        <begin position="4"/>
        <end position="60"/>
    </location>
</feature>
<dbReference type="GO" id="GO:0042030">
    <property type="term" value="F:ATPase inhibitor activity"/>
    <property type="evidence" value="ECO:0007669"/>
    <property type="project" value="TreeGrafter"/>
</dbReference>
<dbReference type="AlphaFoldDB" id="A0A9P1H5F7"/>
<feature type="compositionally biased region" description="Basic residues" evidence="1">
    <location>
        <begin position="150"/>
        <end position="160"/>
    </location>
</feature>
<dbReference type="PANTHER" id="PTHR21634:SF9">
    <property type="entry name" value="RE13835P"/>
    <property type="match status" value="1"/>
</dbReference>
<dbReference type="OrthoDB" id="5428015at2759"/>
<organism evidence="3 4">
    <name type="scientific">Parascedosporium putredinis</name>
    <dbReference type="NCBI Taxonomy" id="1442378"/>
    <lineage>
        <taxon>Eukaryota</taxon>
        <taxon>Fungi</taxon>
        <taxon>Dikarya</taxon>
        <taxon>Ascomycota</taxon>
        <taxon>Pezizomycotina</taxon>
        <taxon>Sordariomycetes</taxon>
        <taxon>Hypocreomycetidae</taxon>
        <taxon>Microascales</taxon>
        <taxon>Microascaceae</taxon>
        <taxon>Parascedosporium</taxon>
    </lineage>
</organism>
<feature type="region of interest" description="Disordered" evidence="1">
    <location>
        <begin position="262"/>
        <end position="297"/>
    </location>
</feature>
<name>A0A9P1H5F7_9PEZI</name>
<evidence type="ECO:0000259" key="2">
    <source>
        <dbReference type="Pfam" id="PF14636"/>
    </source>
</evidence>